<reference evidence="5" key="1">
    <citation type="thesis" date="2020" institute="ProQuest LLC" country="789 East Eisenhower Parkway, Ann Arbor, MI, USA">
        <title>Comparative Genomics and Chromosome Evolution.</title>
        <authorList>
            <person name="Mudd A.B."/>
        </authorList>
    </citation>
    <scope>NUCLEOTIDE SEQUENCE</scope>
    <source>
        <strain evidence="5">1538</strain>
        <tissue evidence="5">Blood</tissue>
    </source>
</reference>
<name>A0AAV3ADR8_PYXAD</name>
<evidence type="ECO:0000256" key="2">
    <source>
        <dbReference type="ARBA" id="ARBA00023054"/>
    </source>
</evidence>
<dbReference type="InterPro" id="IPR002957">
    <property type="entry name" value="Keratin_I"/>
</dbReference>
<organism evidence="5 6">
    <name type="scientific">Pyxicephalus adspersus</name>
    <name type="common">African bullfrog</name>
    <dbReference type="NCBI Taxonomy" id="30357"/>
    <lineage>
        <taxon>Eukaryota</taxon>
        <taxon>Metazoa</taxon>
        <taxon>Chordata</taxon>
        <taxon>Craniata</taxon>
        <taxon>Vertebrata</taxon>
        <taxon>Euteleostomi</taxon>
        <taxon>Amphibia</taxon>
        <taxon>Batrachia</taxon>
        <taxon>Anura</taxon>
        <taxon>Neobatrachia</taxon>
        <taxon>Ranoidea</taxon>
        <taxon>Pyxicephalidae</taxon>
        <taxon>Pyxicephalinae</taxon>
        <taxon>Pyxicephalus</taxon>
    </lineage>
</organism>
<dbReference type="Pfam" id="PF00038">
    <property type="entry name" value="Filament"/>
    <property type="match status" value="1"/>
</dbReference>
<dbReference type="PRINTS" id="PR01248">
    <property type="entry name" value="TYPE1KERATIN"/>
</dbReference>
<evidence type="ECO:0000259" key="4">
    <source>
        <dbReference type="PROSITE" id="PS51842"/>
    </source>
</evidence>
<dbReference type="SUPFAM" id="SSF64593">
    <property type="entry name" value="Intermediate filament protein, coiled coil region"/>
    <property type="match status" value="2"/>
</dbReference>
<evidence type="ECO:0000256" key="3">
    <source>
        <dbReference type="SAM" id="Coils"/>
    </source>
</evidence>
<dbReference type="GO" id="GO:0005198">
    <property type="term" value="F:structural molecule activity"/>
    <property type="evidence" value="ECO:0007669"/>
    <property type="project" value="InterPro"/>
</dbReference>
<proteinExistence type="predicted"/>
<feature type="coiled-coil region" evidence="3">
    <location>
        <begin position="186"/>
        <end position="224"/>
    </location>
</feature>
<dbReference type="GO" id="GO:0030855">
    <property type="term" value="P:epithelial cell differentiation"/>
    <property type="evidence" value="ECO:0007669"/>
    <property type="project" value="TreeGrafter"/>
</dbReference>
<dbReference type="GO" id="GO:0005882">
    <property type="term" value="C:intermediate filament"/>
    <property type="evidence" value="ECO:0007669"/>
    <property type="project" value="UniProtKB-KW"/>
</dbReference>
<feature type="coiled-coil region" evidence="3">
    <location>
        <begin position="271"/>
        <end position="351"/>
    </location>
</feature>
<keyword evidence="2 3" id="KW-0175">Coiled coil</keyword>
<evidence type="ECO:0000256" key="1">
    <source>
        <dbReference type="ARBA" id="ARBA00022754"/>
    </source>
</evidence>
<feature type="domain" description="IF rod" evidence="4">
    <location>
        <begin position="76"/>
        <end position="375"/>
    </location>
</feature>
<feature type="coiled-coil region" evidence="3">
    <location>
        <begin position="87"/>
        <end position="150"/>
    </location>
</feature>
<comment type="caution">
    <text evidence="5">The sequence shown here is derived from an EMBL/GenBank/DDBJ whole genome shotgun (WGS) entry which is preliminary data.</text>
</comment>
<dbReference type="Proteomes" id="UP001181693">
    <property type="component" value="Unassembled WGS sequence"/>
</dbReference>
<dbReference type="PANTHER" id="PTHR23239:SF383">
    <property type="entry name" value="KERATIN 12, GENE 1"/>
    <property type="match status" value="1"/>
</dbReference>
<dbReference type="Gene3D" id="1.20.5.1160">
    <property type="entry name" value="Vasodilator-stimulated phosphoprotein"/>
    <property type="match status" value="1"/>
</dbReference>
<evidence type="ECO:0000313" key="5">
    <source>
        <dbReference type="EMBL" id="DBA22307.1"/>
    </source>
</evidence>
<dbReference type="PROSITE" id="PS51842">
    <property type="entry name" value="IF_ROD_2"/>
    <property type="match status" value="1"/>
</dbReference>
<dbReference type="Gene3D" id="1.20.5.170">
    <property type="match status" value="1"/>
</dbReference>
<dbReference type="PANTHER" id="PTHR23239">
    <property type="entry name" value="INTERMEDIATE FILAMENT"/>
    <property type="match status" value="1"/>
</dbReference>
<dbReference type="GO" id="GO:0045109">
    <property type="term" value="P:intermediate filament organization"/>
    <property type="evidence" value="ECO:0007669"/>
    <property type="project" value="TreeGrafter"/>
</dbReference>
<sequence length="375" mass="42651">MYNQVSFKKVSSVRTVSIQGTGGISYKKVSAGGYASSVHAGAGGLGTRISATSQNTVFAGGHLHLQNQERRIFGNEKETMINLNDRLATYLDKVHSLEKSNAQLEAQIREWYSKNSGNLERNDDKHFKVINELRNQIISATVENANITLQIDNARLAANDFQIKFENEQALRLITEKDTFELRKGIDQLTIAKAELESQIENLNEELVYLKKNQTEEISELRKRTSGSVDVEVDVAPSVSLGKVMEDMRDQYEKMIENQRLEAKSWFDKKVEEWNEEVHINTTELENCKKELAEVKQTVQELEIESQAELSKKNAADTTLENVNAQYGMQLTDLQENITHVESMLQQTRKDVNYQISEFTLLLSLKTRLEAEINT</sequence>
<keyword evidence="6" id="KW-1185">Reference proteome</keyword>
<dbReference type="InterPro" id="IPR039008">
    <property type="entry name" value="IF_rod_dom"/>
</dbReference>
<accession>A0AAV3ADR8</accession>
<protein>
    <recommendedName>
        <fullName evidence="4">IF rod domain-containing protein</fullName>
    </recommendedName>
</protein>
<dbReference type="EMBL" id="DYDO01000006">
    <property type="protein sequence ID" value="DBA22307.1"/>
    <property type="molecule type" value="Genomic_DNA"/>
</dbReference>
<keyword evidence="1" id="KW-0403">Intermediate filament</keyword>
<dbReference type="Gene3D" id="1.20.5.500">
    <property type="entry name" value="Single helix bin"/>
    <property type="match status" value="1"/>
</dbReference>
<dbReference type="SMART" id="SM01391">
    <property type="entry name" value="Filament"/>
    <property type="match status" value="1"/>
</dbReference>
<dbReference type="AlphaFoldDB" id="A0AAV3ADR8"/>
<evidence type="ECO:0000313" key="6">
    <source>
        <dbReference type="Proteomes" id="UP001181693"/>
    </source>
</evidence>
<gene>
    <name evidence="5" type="ORF">GDO54_013345</name>
</gene>